<dbReference type="Proteomes" id="UP001596035">
    <property type="component" value="Unassembled WGS sequence"/>
</dbReference>
<protein>
    <submittedName>
        <fullName evidence="1">Uncharacterized protein</fullName>
    </submittedName>
</protein>
<dbReference type="RefSeq" id="WP_344562899.1">
    <property type="nucleotide sequence ID" value="NZ_BAAATG010000026.1"/>
</dbReference>
<comment type="caution">
    <text evidence="1">The sequence shown here is derived from an EMBL/GenBank/DDBJ whole genome shotgun (WGS) entry which is preliminary data.</text>
</comment>
<dbReference type="EMBL" id="JBHSKN010000037">
    <property type="protein sequence ID" value="MFC5245291.1"/>
    <property type="molecule type" value="Genomic_DNA"/>
</dbReference>
<proteinExistence type="predicted"/>
<gene>
    <name evidence="1" type="ORF">ACFPWV_36195</name>
</gene>
<accession>A0ABW0E2I7</accession>
<evidence type="ECO:0000313" key="1">
    <source>
        <dbReference type="EMBL" id="MFC5245291.1"/>
    </source>
</evidence>
<name>A0ABW0E2I7_9ACTN</name>
<reference evidence="2" key="1">
    <citation type="journal article" date="2019" name="Int. J. Syst. Evol. Microbiol.">
        <title>The Global Catalogue of Microorganisms (GCM) 10K type strain sequencing project: providing services to taxonomists for standard genome sequencing and annotation.</title>
        <authorList>
            <consortium name="The Broad Institute Genomics Platform"/>
            <consortium name="The Broad Institute Genome Sequencing Center for Infectious Disease"/>
            <person name="Wu L."/>
            <person name="Ma J."/>
        </authorList>
    </citation>
    <scope>NUCLEOTIDE SEQUENCE [LARGE SCALE GENOMIC DNA]</scope>
    <source>
        <strain evidence="2">CGMCC 4.7131</strain>
    </source>
</reference>
<sequence length="339" mass="37788">MGLLLYYPTVNPPTEVVHQALLYWDGLASVVPRDPRVYGAVASRELRQLEERGLYRPLAFTHESLDVLAEPGSQDISWTSGQTSSLLAEELRRIAERPDPPPPASSPEAVIYTSKISGWLKELLLELGLARRGRRSIMADLVVSKEVQTLIIGVLARELAASPDIALFPYTDSEEAFRNSLRPHSSVTSLAWETELGRLLPVPVPGTPTADVLAFRERYADERIRLMRALHRMLSELRRDYEHPADVFAQFRVELSRAVHDYQGARRSSRVAWVHRSVTVSVAVAAAAGGALLLPDMGWLLGTIGGYALNVATREVRPLARARDEHEFSYLHRVESNLS</sequence>
<keyword evidence="2" id="KW-1185">Reference proteome</keyword>
<evidence type="ECO:0000313" key="2">
    <source>
        <dbReference type="Proteomes" id="UP001596035"/>
    </source>
</evidence>
<organism evidence="1 2">
    <name type="scientific">Streptomyces atrovirens</name>
    <dbReference type="NCBI Taxonomy" id="285556"/>
    <lineage>
        <taxon>Bacteria</taxon>
        <taxon>Bacillati</taxon>
        <taxon>Actinomycetota</taxon>
        <taxon>Actinomycetes</taxon>
        <taxon>Kitasatosporales</taxon>
        <taxon>Streptomycetaceae</taxon>
        <taxon>Streptomyces</taxon>
    </lineage>
</organism>